<feature type="compositionally biased region" description="Pro residues" evidence="9">
    <location>
        <begin position="645"/>
        <end position="666"/>
    </location>
</feature>
<feature type="region of interest" description="Disordered" evidence="9">
    <location>
        <begin position="1"/>
        <end position="44"/>
    </location>
</feature>
<feature type="region of interest" description="Disordered" evidence="9">
    <location>
        <begin position="423"/>
        <end position="770"/>
    </location>
</feature>
<dbReference type="PANTHER" id="PTHR23114">
    <property type="entry name" value="M7GPPPN-MRNA HYDROLASE"/>
    <property type="match status" value="1"/>
</dbReference>
<feature type="compositionally biased region" description="Low complexity" evidence="9">
    <location>
        <begin position="578"/>
        <end position="593"/>
    </location>
</feature>
<feature type="compositionally biased region" description="Low complexity" evidence="9">
    <location>
        <begin position="21"/>
        <end position="31"/>
    </location>
</feature>
<comment type="similarity">
    <text evidence="3">Belongs to the Nudix hydrolase family. DCP2 subfamily.</text>
</comment>
<dbReference type="InterPro" id="IPR036189">
    <property type="entry name" value="DCP2_BoxA_sf"/>
</dbReference>
<dbReference type="Proteomes" id="UP000827549">
    <property type="component" value="Chromosome 1"/>
</dbReference>
<evidence type="ECO:0000256" key="5">
    <source>
        <dbReference type="ARBA" id="ARBA00022723"/>
    </source>
</evidence>
<keyword evidence="8" id="KW-0464">Manganese</keyword>
<comment type="cofactor">
    <cofactor evidence="1">
        <name>Mn(2+)</name>
        <dbReference type="ChEBI" id="CHEBI:29035"/>
    </cofactor>
</comment>
<keyword evidence="7" id="KW-0694">RNA-binding</keyword>
<evidence type="ECO:0000256" key="6">
    <source>
        <dbReference type="ARBA" id="ARBA00022801"/>
    </source>
</evidence>
<feature type="region of interest" description="Disordered" evidence="9">
    <location>
        <begin position="284"/>
        <end position="312"/>
    </location>
</feature>
<dbReference type="GO" id="GO:0140933">
    <property type="term" value="F:5'-(N(7)-methylguanosine 5'-triphospho)-[mRNA] hydrolase activity"/>
    <property type="evidence" value="ECO:0007669"/>
    <property type="project" value="InterPro"/>
</dbReference>
<gene>
    <name evidence="11" type="primary">dcp2</name>
    <name evidence="11" type="ORF">LOC62_01G000527</name>
</gene>
<dbReference type="Pfam" id="PF05026">
    <property type="entry name" value="DCP2"/>
    <property type="match status" value="1"/>
</dbReference>
<dbReference type="Gene3D" id="1.10.10.1050">
    <property type="entry name" value="Dcp2, box A domain"/>
    <property type="match status" value="1"/>
</dbReference>
<dbReference type="CDD" id="cd03672">
    <property type="entry name" value="NUDIX_Dcp2p_Nudt20"/>
    <property type="match status" value="1"/>
</dbReference>
<feature type="compositionally biased region" description="Low complexity" evidence="9">
    <location>
        <begin position="423"/>
        <end position="438"/>
    </location>
</feature>
<dbReference type="Pfam" id="PF00293">
    <property type="entry name" value="NUDIX"/>
    <property type="match status" value="1"/>
</dbReference>
<dbReference type="InterPro" id="IPR015797">
    <property type="entry name" value="NUDIX_hydrolase-like_dom_sf"/>
</dbReference>
<keyword evidence="5" id="KW-0479">Metal-binding</keyword>
<name>A0AAF0Y581_9TREE</name>
<proteinExistence type="inferred from homology"/>
<dbReference type="PROSITE" id="PS00893">
    <property type="entry name" value="NUDIX_BOX"/>
    <property type="match status" value="1"/>
</dbReference>
<keyword evidence="6" id="KW-0378">Hydrolase</keyword>
<dbReference type="SUPFAM" id="SSF140586">
    <property type="entry name" value="Dcp2 domain-like"/>
    <property type="match status" value="1"/>
</dbReference>
<feature type="compositionally biased region" description="Pro residues" evidence="9">
    <location>
        <begin position="594"/>
        <end position="604"/>
    </location>
</feature>
<accession>A0AAF0Y581</accession>
<dbReference type="SUPFAM" id="SSF55811">
    <property type="entry name" value="Nudix"/>
    <property type="match status" value="1"/>
</dbReference>
<dbReference type="InterPro" id="IPR007722">
    <property type="entry name" value="DCP2_BoxA"/>
</dbReference>
<keyword evidence="12" id="KW-1185">Reference proteome</keyword>
<dbReference type="RefSeq" id="XP_062622945.1">
    <property type="nucleotide sequence ID" value="XM_062766961.1"/>
</dbReference>
<evidence type="ECO:0000256" key="3">
    <source>
        <dbReference type="ARBA" id="ARBA00005279"/>
    </source>
</evidence>
<dbReference type="GO" id="GO:0003723">
    <property type="term" value="F:RNA binding"/>
    <property type="evidence" value="ECO:0007669"/>
    <property type="project" value="UniProtKB-KW"/>
</dbReference>
<dbReference type="GO" id="GO:0000932">
    <property type="term" value="C:P-body"/>
    <property type="evidence" value="ECO:0007669"/>
    <property type="project" value="TreeGrafter"/>
</dbReference>
<dbReference type="GO" id="GO:0030145">
    <property type="term" value="F:manganese ion binding"/>
    <property type="evidence" value="ECO:0007669"/>
    <property type="project" value="InterPro"/>
</dbReference>
<feature type="compositionally biased region" description="Low complexity" evidence="9">
    <location>
        <begin position="698"/>
        <end position="708"/>
    </location>
</feature>
<evidence type="ECO:0000313" key="12">
    <source>
        <dbReference type="Proteomes" id="UP000827549"/>
    </source>
</evidence>
<feature type="compositionally biased region" description="Pro residues" evidence="9">
    <location>
        <begin position="538"/>
        <end position="547"/>
    </location>
</feature>
<dbReference type="FunFam" id="3.90.79.10:FF:000003">
    <property type="entry name" value="M7GpppN-mRNA hydrolase isoform 2"/>
    <property type="match status" value="1"/>
</dbReference>
<evidence type="ECO:0000256" key="2">
    <source>
        <dbReference type="ARBA" id="ARBA00004496"/>
    </source>
</evidence>
<dbReference type="GO" id="GO:0000290">
    <property type="term" value="P:deadenylation-dependent decapping of nuclear-transcribed mRNA"/>
    <property type="evidence" value="ECO:0007669"/>
    <property type="project" value="InterPro"/>
</dbReference>
<dbReference type="InterPro" id="IPR044099">
    <property type="entry name" value="Dcp2_NUDIX"/>
</dbReference>
<dbReference type="EMBL" id="CP086714">
    <property type="protein sequence ID" value="WOO76913.1"/>
    <property type="molecule type" value="Genomic_DNA"/>
</dbReference>
<reference evidence="11" key="1">
    <citation type="submission" date="2023-10" db="EMBL/GenBank/DDBJ databases">
        <authorList>
            <person name="Noh H."/>
        </authorList>
    </citation>
    <scope>NUCLEOTIDE SEQUENCE</scope>
    <source>
        <strain evidence="11">DUCC4014</strain>
    </source>
</reference>
<dbReference type="InterPro" id="IPR000086">
    <property type="entry name" value="NUDIX_hydrolase_dom"/>
</dbReference>
<dbReference type="AlphaFoldDB" id="A0AAF0Y581"/>
<keyword evidence="4" id="KW-0963">Cytoplasm</keyword>
<evidence type="ECO:0000256" key="9">
    <source>
        <dbReference type="SAM" id="MobiDB-lite"/>
    </source>
</evidence>
<feature type="domain" description="Nudix hydrolase" evidence="10">
    <location>
        <begin position="137"/>
        <end position="264"/>
    </location>
</feature>
<evidence type="ECO:0000313" key="11">
    <source>
        <dbReference type="EMBL" id="WOO76913.1"/>
    </source>
</evidence>
<evidence type="ECO:0000259" key="10">
    <source>
        <dbReference type="PROSITE" id="PS51462"/>
    </source>
</evidence>
<dbReference type="GeneID" id="87803785"/>
<evidence type="ECO:0000256" key="4">
    <source>
        <dbReference type="ARBA" id="ARBA00022490"/>
    </source>
</evidence>
<dbReference type="PANTHER" id="PTHR23114:SF17">
    <property type="entry name" value="M7GPPPN-MRNA HYDROLASE"/>
    <property type="match status" value="1"/>
</dbReference>
<feature type="compositionally biased region" description="Low complexity" evidence="9">
    <location>
        <begin position="716"/>
        <end position="726"/>
    </location>
</feature>
<organism evidence="11 12">
    <name type="scientific">Vanrija pseudolonga</name>
    <dbReference type="NCBI Taxonomy" id="143232"/>
    <lineage>
        <taxon>Eukaryota</taxon>
        <taxon>Fungi</taxon>
        <taxon>Dikarya</taxon>
        <taxon>Basidiomycota</taxon>
        <taxon>Agaricomycotina</taxon>
        <taxon>Tremellomycetes</taxon>
        <taxon>Trichosporonales</taxon>
        <taxon>Trichosporonaceae</taxon>
        <taxon>Vanrija</taxon>
    </lineage>
</organism>
<comment type="subcellular location">
    <subcellularLocation>
        <location evidence="2">Cytoplasm</location>
    </subcellularLocation>
</comment>
<sequence length="770" mass="82738">MPARPITPHRARPPHMDHHPSPSSAGPSHTPVAAQTEDEDGGDENVFRDMTFEEVLEDLNARFLVNLPEQETSLVRVYWQAEQAHWFYEDYIRPLNPFLPSLSQRQFTHLIIESSPLYANSAIDYDAIWEEYCAYKKMVPCCGGIIISANGDKVLMVRGWKSNAGWCFPRGKINSEESDMDCAIREVEEETGYDMSGKVNEKDFIKTQISAQEVTMFLAKGVDESTVFETQTRKEIGAIEWIPFYDLPTWTNKKGPKRTGGKGQKKFYNVTPFVGPLKKWLAKNGINPYPPRPKEKQQHTNNIPGSAGKQGKERHLQPFAFDDTHAAAQQPATAIDHLFAKFIQKDEGVLALESDNARKLDQLFSNLEPKSAEQQAQERKEDDALASLLSGLSTVAAPAPPQHVSAPPADPKQSKLLGILNAPKAAPSTTPASPPRSTHQSNLLSMLASPPKPGASLHATPSPAATGSADNHDDRRSRQQALLEASFGSEFGAPQPNLSVPPRSHTHSAATSTGTYPTPNVAPIDMPSPQNYTNPGWHEPPQPPPQQPQFNQYSPEAPQHRAYDGSPQRLGQYASPLQQPGQFVQPGYQQPPQQFLPPAPPNGGPAPSDHQRALLGTLFGAGGGAPRPQAGFPPLGAPFGAYPLGPQPGNFPPGGLPPGNLPPPGFGPGGFPNQYGARPSATGQYGAVPPPLQQQRVYSGGYAPPLGAAYGGPGPQGNLPPLQQQPLGPPPGLAPLPVPPAAQPISPSAVHQPVPRPPVGGGLLGLMGGR</sequence>
<feature type="compositionally biased region" description="Gly residues" evidence="9">
    <location>
        <begin position="759"/>
        <end position="770"/>
    </location>
</feature>
<protein>
    <submittedName>
        <fullName evidence="11">mRNA decapping complex subunit 2</fullName>
    </submittedName>
</protein>
<dbReference type="InterPro" id="IPR020084">
    <property type="entry name" value="NUDIX_hydrolase_CS"/>
</dbReference>
<evidence type="ECO:0000256" key="1">
    <source>
        <dbReference type="ARBA" id="ARBA00001936"/>
    </source>
</evidence>
<feature type="compositionally biased region" description="Pro residues" evidence="9">
    <location>
        <begin position="727"/>
        <end position="742"/>
    </location>
</feature>
<dbReference type="GO" id="GO:0000184">
    <property type="term" value="P:nuclear-transcribed mRNA catabolic process, nonsense-mediated decay"/>
    <property type="evidence" value="ECO:0007669"/>
    <property type="project" value="InterPro"/>
</dbReference>
<evidence type="ECO:0000256" key="8">
    <source>
        <dbReference type="ARBA" id="ARBA00023211"/>
    </source>
</evidence>
<dbReference type="Gene3D" id="3.90.79.10">
    <property type="entry name" value="Nucleoside Triphosphate Pyrophosphohydrolase"/>
    <property type="match status" value="1"/>
</dbReference>
<evidence type="ECO:0000256" key="7">
    <source>
        <dbReference type="ARBA" id="ARBA00022884"/>
    </source>
</evidence>
<dbReference type="SMART" id="SM01125">
    <property type="entry name" value="DCP2"/>
    <property type="match status" value="1"/>
</dbReference>
<dbReference type="PROSITE" id="PS51462">
    <property type="entry name" value="NUDIX"/>
    <property type="match status" value="1"/>
</dbReference>